<name>A0ABQ3KW53_9ALTE</name>
<evidence type="ECO:0000313" key="2">
    <source>
        <dbReference type="Proteomes" id="UP000659697"/>
    </source>
</evidence>
<evidence type="ECO:0008006" key="3">
    <source>
        <dbReference type="Google" id="ProtNLM"/>
    </source>
</evidence>
<reference evidence="2" key="1">
    <citation type="journal article" date="2019" name="Int. J. Syst. Evol. Microbiol.">
        <title>The Global Catalogue of Microorganisms (GCM) 10K type strain sequencing project: providing services to taxonomists for standard genome sequencing and annotation.</title>
        <authorList>
            <consortium name="The Broad Institute Genomics Platform"/>
            <consortium name="The Broad Institute Genome Sequencing Center for Infectious Disease"/>
            <person name="Wu L."/>
            <person name="Ma J."/>
        </authorList>
    </citation>
    <scope>NUCLEOTIDE SEQUENCE [LARGE SCALE GENOMIC DNA]</scope>
    <source>
        <strain evidence="2">CGMCC 1.7003</strain>
    </source>
</reference>
<keyword evidence="2" id="KW-1185">Reference proteome</keyword>
<organism evidence="1 2">
    <name type="scientific">Alishewanella longhuensis</name>
    <dbReference type="NCBI Taxonomy" id="1091037"/>
    <lineage>
        <taxon>Bacteria</taxon>
        <taxon>Pseudomonadati</taxon>
        <taxon>Pseudomonadota</taxon>
        <taxon>Gammaproteobacteria</taxon>
        <taxon>Alteromonadales</taxon>
        <taxon>Alteromonadaceae</taxon>
        <taxon>Alishewanella</taxon>
    </lineage>
</organism>
<accession>A0ABQ3KW53</accession>
<gene>
    <name evidence="1" type="ORF">GCM10010919_08310</name>
</gene>
<proteinExistence type="predicted"/>
<protein>
    <recommendedName>
        <fullName evidence="3">DUF3080 domain-containing protein</fullName>
    </recommendedName>
</protein>
<dbReference type="EMBL" id="BNAO01000002">
    <property type="protein sequence ID" value="GHG62991.1"/>
    <property type="molecule type" value="Genomic_DNA"/>
</dbReference>
<dbReference type="RefSeq" id="WP_189430550.1">
    <property type="nucleotide sequence ID" value="NZ_BNAO01000002.1"/>
</dbReference>
<dbReference type="Proteomes" id="UP000659697">
    <property type="component" value="Unassembled WGS sequence"/>
</dbReference>
<sequence>MALFAKGIKLCCWALTTLVALLLIFYTALFVINLSDETPAEPALSLMRVTEPHLEQINKLQAAENAYQYYIERATLPEYQLSAELSAIVQACRSKDCSELLTEKSSQLPVLLAEQHALLDLYQSLRTIAVWHEIIPDATELPPYQPLLHAQSVFLLQAWVAAQQNDLVMAQKILDDDLRFWRMLLKNNRLMISKVISVRAIRQHFDFATLLRQSLTAEQQLTFTPIAWQRPFSEAELSMYFVFAGEWHFANQLVESMWQQELAAQTAPWYEQLLTVLLQPLFKKQATKNDLARVYLHCSEGMHVAALPWYSWFYNPVGKLLNRAGVSDYCGQYNDELQQLEVRRLQLLG</sequence>
<evidence type="ECO:0000313" key="1">
    <source>
        <dbReference type="EMBL" id="GHG62991.1"/>
    </source>
</evidence>
<comment type="caution">
    <text evidence="1">The sequence shown here is derived from an EMBL/GenBank/DDBJ whole genome shotgun (WGS) entry which is preliminary data.</text>
</comment>